<organism evidence="1 2">
    <name type="scientific">Dreissena polymorpha</name>
    <name type="common">Zebra mussel</name>
    <name type="synonym">Mytilus polymorpha</name>
    <dbReference type="NCBI Taxonomy" id="45954"/>
    <lineage>
        <taxon>Eukaryota</taxon>
        <taxon>Metazoa</taxon>
        <taxon>Spiralia</taxon>
        <taxon>Lophotrochozoa</taxon>
        <taxon>Mollusca</taxon>
        <taxon>Bivalvia</taxon>
        <taxon>Autobranchia</taxon>
        <taxon>Heteroconchia</taxon>
        <taxon>Euheterodonta</taxon>
        <taxon>Imparidentia</taxon>
        <taxon>Neoheterodontei</taxon>
        <taxon>Myida</taxon>
        <taxon>Dreissenoidea</taxon>
        <taxon>Dreissenidae</taxon>
        <taxon>Dreissena</taxon>
    </lineage>
</organism>
<protein>
    <submittedName>
        <fullName evidence="1">Uncharacterized protein</fullName>
    </submittedName>
</protein>
<accession>A0A9D4GM66</accession>
<sequence>MFELCPWQIIVKLKATGSHVAMSEIEIFVREDPTATTQTPYCNEKGTAYILPEGTTKKFIFDKV</sequence>
<dbReference type="Proteomes" id="UP000828390">
    <property type="component" value="Unassembled WGS sequence"/>
</dbReference>
<comment type="caution">
    <text evidence="1">The sequence shown here is derived from an EMBL/GenBank/DDBJ whole genome shotgun (WGS) entry which is preliminary data.</text>
</comment>
<dbReference type="AlphaFoldDB" id="A0A9D4GM66"/>
<reference evidence="1" key="2">
    <citation type="submission" date="2020-11" db="EMBL/GenBank/DDBJ databases">
        <authorList>
            <person name="McCartney M.A."/>
            <person name="Auch B."/>
            <person name="Kono T."/>
            <person name="Mallez S."/>
            <person name="Becker A."/>
            <person name="Gohl D.M."/>
            <person name="Silverstein K.A.T."/>
            <person name="Koren S."/>
            <person name="Bechman K.B."/>
            <person name="Herman A."/>
            <person name="Abrahante J.E."/>
            <person name="Garbe J."/>
        </authorList>
    </citation>
    <scope>NUCLEOTIDE SEQUENCE</scope>
    <source>
        <strain evidence="1">Duluth1</strain>
        <tissue evidence="1">Whole animal</tissue>
    </source>
</reference>
<reference evidence="1" key="1">
    <citation type="journal article" date="2019" name="bioRxiv">
        <title>The Genome of the Zebra Mussel, Dreissena polymorpha: A Resource for Invasive Species Research.</title>
        <authorList>
            <person name="McCartney M.A."/>
            <person name="Auch B."/>
            <person name="Kono T."/>
            <person name="Mallez S."/>
            <person name="Zhang Y."/>
            <person name="Obille A."/>
            <person name="Becker A."/>
            <person name="Abrahante J.E."/>
            <person name="Garbe J."/>
            <person name="Badalamenti J.P."/>
            <person name="Herman A."/>
            <person name="Mangelson H."/>
            <person name="Liachko I."/>
            <person name="Sullivan S."/>
            <person name="Sone E.D."/>
            <person name="Koren S."/>
            <person name="Silverstein K.A.T."/>
            <person name="Beckman K.B."/>
            <person name="Gohl D.M."/>
        </authorList>
    </citation>
    <scope>NUCLEOTIDE SEQUENCE</scope>
    <source>
        <strain evidence="1">Duluth1</strain>
        <tissue evidence="1">Whole animal</tissue>
    </source>
</reference>
<evidence type="ECO:0000313" key="1">
    <source>
        <dbReference type="EMBL" id="KAH3816407.1"/>
    </source>
</evidence>
<name>A0A9D4GM66_DREPO</name>
<dbReference type="EMBL" id="JAIWYP010000005">
    <property type="protein sequence ID" value="KAH3816407.1"/>
    <property type="molecule type" value="Genomic_DNA"/>
</dbReference>
<gene>
    <name evidence="1" type="ORF">DPMN_117923</name>
</gene>
<evidence type="ECO:0000313" key="2">
    <source>
        <dbReference type="Proteomes" id="UP000828390"/>
    </source>
</evidence>
<proteinExistence type="predicted"/>
<keyword evidence="2" id="KW-1185">Reference proteome</keyword>